<evidence type="ECO:0000256" key="3">
    <source>
        <dbReference type="ARBA" id="ARBA00022723"/>
    </source>
</evidence>
<reference evidence="11 12" key="1">
    <citation type="journal article" date="2020" name="BMC Genomics">
        <title>Intraspecific diversification of the crop wild relative Brassica cretica Lam. using demographic model selection.</title>
        <authorList>
            <person name="Kioukis A."/>
            <person name="Michalopoulou V.A."/>
            <person name="Briers L."/>
            <person name="Pirintsos S."/>
            <person name="Studholme D.J."/>
            <person name="Pavlidis P."/>
            <person name="Sarris P.F."/>
        </authorList>
    </citation>
    <scope>NUCLEOTIDE SEQUENCE [LARGE SCALE GENOMIC DNA]</scope>
    <source>
        <strain evidence="12">cv. PFS-1207/04</strain>
    </source>
</reference>
<organism evidence="11 12">
    <name type="scientific">Brassica cretica</name>
    <name type="common">Mustard</name>
    <dbReference type="NCBI Taxonomy" id="69181"/>
    <lineage>
        <taxon>Eukaryota</taxon>
        <taxon>Viridiplantae</taxon>
        <taxon>Streptophyta</taxon>
        <taxon>Embryophyta</taxon>
        <taxon>Tracheophyta</taxon>
        <taxon>Spermatophyta</taxon>
        <taxon>Magnoliopsida</taxon>
        <taxon>eudicotyledons</taxon>
        <taxon>Gunneridae</taxon>
        <taxon>Pentapetalae</taxon>
        <taxon>rosids</taxon>
        <taxon>malvids</taxon>
        <taxon>Brassicales</taxon>
        <taxon>Brassicaceae</taxon>
        <taxon>Brassiceae</taxon>
        <taxon>Brassica</taxon>
    </lineage>
</organism>
<feature type="compositionally biased region" description="Basic and acidic residues" evidence="9">
    <location>
        <begin position="622"/>
        <end position="633"/>
    </location>
</feature>
<comment type="caution">
    <text evidence="11">The sequence shown here is derived from an EMBL/GenBank/DDBJ whole genome shotgun (WGS) entry which is preliminary data.</text>
</comment>
<evidence type="ECO:0000256" key="8">
    <source>
        <dbReference type="ARBA" id="ARBA00023242"/>
    </source>
</evidence>
<feature type="region of interest" description="Disordered" evidence="9">
    <location>
        <begin position="408"/>
        <end position="435"/>
    </location>
</feature>
<keyword evidence="7" id="KW-0804">Transcription</keyword>
<keyword evidence="5" id="KW-0862">Zinc</keyword>
<dbReference type="Gene3D" id="1.10.472.170">
    <property type="match status" value="1"/>
</dbReference>
<evidence type="ECO:0000256" key="9">
    <source>
        <dbReference type="SAM" id="MobiDB-lite"/>
    </source>
</evidence>
<comment type="subcellular location">
    <subcellularLocation>
        <location evidence="1">Nucleus</location>
    </subcellularLocation>
</comment>
<dbReference type="SMART" id="SM00385">
    <property type="entry name" value="CYCLIN"/>
    <property type="match status" value="2"/>
</dbReference>
<keyword evidence="4" id="KW-0863">Zinc-finger</keyword>
<dbReference type="PANTHER" id="PTHR11618:SF4">
    <property type="entry name" value="TRANSCRIPTION FACTOR IIIB 90 KDA SUBUNIT"/>
    <property type="match status" value="1"/>
</dbReference>
<dbReference type="InterPro" id="IPR013150">
    <property type="entry name" value="TFIIB_cyclin"/>
</dbReference>
<evidence type="ECO:0000313" key="12">
    <source>
        <dbReference type="Proteomes" id="UP000266723"/>
    </source>
</evidence>
<feature type="domain" description="Cyclin-like" evidence="10">
    <location>
        <begin position="76"/>
        <end position="159"/>
    </location>
</feature>
<keyword evidence="8" id="KW-0539">Nucleus</keyword>
<evidence type="ECO:0000256" key="1">
    <source>
        <dbReference type="ARBA" id="ARBA00004123"/>
    </source>
</evidence>
<gene>
    <name evidence="11" type="ORF">DY000_02003838</name>
</gene>
<evidence type="ECO:0000259" key="10">
    <source>
        <dbReference type="SMART" id="SM00385"/>
    </source>
</evidence>
<feature type="region of interest" description="Disordered" evidence="9">
    <location>
        <begin position="549"/>
        <end position="593"/>
    </location>
</feature>
<accession>A0ABQ7CIX1</accession>
<dbReference type="Gene3D" id="1.10.472.10">
    <property type="entry name" value="Cyclin-like"/>
    <property type="match status" value="1"/>
</dbReference>
<feature type="domain" description="Cyclin-like" evidence="10">
    <location>
        <begin position="169"/>
        <end position="279"/>
    </location>
</feature>
<proteinExistence type="inferred from homology"/>
<evidence type="ECO:0000256" key="4">
    <source>
        <dbReference type="ARBA" id="ARBA00022771"/>
    </source>
</evidence>
<keyword evidence="3" id="KW-0479">Metal-binding</keyword>
<keyword evidence="12" id="KW-1185">Reference proteome</keyword>
<evidence type="ECO:0000313" key="11">
    <source>
        <dbReference type="EMBL" id="KAF3551128.1"/>
    </source>
</evidence>
<evidence type="ECO:0000256" key="6">
    <source>
        <dbReference type="ARBA" id="ARBA00023015"/>
    </source>
</evidence>
<name>A0ABQ7CIX1_BRACR</name>
<feature type="compositionally biased region" description="Basic and acidic residues" evidence="9">
    <location>
        <begin position="551"/>
        <end position="571"/>
    </location>
</feature>
<comment type="similarity">
    <text evidence="2">Belongs to the TFIIB family.</text>
</comment>
<sequence length="633" mass="70863">MVWCNHCAKNVPGVRPYDGALACDLCGRILENFNFSTQVTFVKNAAGQSQASGNVVRSVQSGVSSSRERRLRLARDELMNLKDALGMGDERDDLVDMAATFFKVALDQNFTKGRRTELVQCSCLYLTCRLSSPSSGSSLKYHVFSSCFEQQPRNKHLHRVVLNPVYLFHHILAVLLNGTYNKKVLKTARNFIASMKRDWIQTGRKPSGICGAALYAAALAHGIKCSKTDIVRYDYLGKKVGIVHICEATLTKRLNEFVDTEAGSLNVKELKKREKEMQKRPFATNQTSNKETVHCKHQDRKPVNYGLCEECYSDFISDSGGLVGGSDPPAFQRAEKERMEKEKAAREENEGGISSLNHDEQLNNHWNSSLKKKSEFLLANGSLPPTPKYATTKPTPAKPVMAVTTSAKNGVLDGATTQLNKPNEEGKDQSNSSVLPQEVVAASPVTSVSEYACSPQLPNPENGYQRYYKPQREQYMASEADKQRMYGYEYGCSPSTPPVIFFTPPPPCRKEYSNGSARTSLESFLREAARTFPNMPSIIRKRPRKFVVAPDHNKTDEEEGTKEVVDEKVTTDCEEEEEEEKQNNGSNAYYISPPYRIGSKRRAVFKSRQLEFITAEEEKADDETKSPEKDKVA</sequence>
<feature type="region of interest" description="Disordered" evidence="9">
    <location>
        <begin position="323"/>
        <end position="362"/>
    </location>
</feature>
<dbReference type="Pfam" id="PF00382">
    <property type="entry name" value="TFIIB"/>
    <property type="match status" value="2"/>
</dbReference>
<dbReference type="Proteomes" id="UP000266723">
    <property type="component" value="Unassembled WGS sequence"/>
</dbReference>
<feature type="compositionally biased region" description="Basic and acidic residues" evidence="9">
    <location>
        <begin position="333"/>
        <end position="349"/>
    </location>
</feature>
<evidence type="ECO:0000256" key="5">
    <source>
        <dbReference type="ARBA" id="ARBA00022833"/>
    </source>
</evidence>
<dbReference type="InterPro" id="IPR013763">
    <property type="entry name" value="Cyclin-like_dom"/>
</dbReference>
<keyword evidence="6" id="KW-0805">Transcription regulation</keyword>
<evidence type="ECO:0000256" key="2">
    <source>
        <dbReference type="ARBA" id="ARBA00010857"/>
    </source>
</evidence>
<protein>
    <recommendedName>
        <fullName evidence="10">Cyclin-like domain-containing protein</fullName>
    </recommendedName>
</protein>
<feature type="region of interest" description="Disordered" evidence="9">
    <location>
        <begin position="612"/>
        <end position="633"/>
    </location>
</feature>
<dbReference type="InterPro" id="IPR036915">
    <property type="entry name" value="Cyclin-like_sf"/>
</dbReference>
<dbReference type="PANTHER" id="PTHR11618">
    <property type="entry name" value="TRANSCRIPTION INITIATION FACTOR IIB-RELATED"/>
    <property type="match status" value="1"/>
</dbReference>
<evidence type="ECO:0000256" key="7">
    <source>
        <dbReference type="ARBA" id="ARBA00023163"/>
    </source>
</evidence>
<dbReference type="InterPro" id="IPR000812">
    <property type="entry name" value="TFIIB"/>
</dbReference>
<dbReference type="SUPFAM" id="SSF47954">
    <property type="entry name" value="Cyclin-like"/>
    <property type="match status" value="2"/>
</dbReference>
<dbReference type="EMBL" id="QGKV02000832">
    <property type="protein sequence ID" value="KAF3551128.1"/>
    <property type="molecule type" value="Genomic_DNA"/>
</dbReference>